<protein>
    <submittedName>
        <fullName evidence="7">Aminotransferase class I/II-fold pyridoxal phosphate-dependent enzyme</fullName>
    </submittedName>
</protein>
<dbReference type="CDD" id="cd07377">
    <property type="entry name" value="WHTH_GntR"/>
    <property type="match status" value="1"/>
</dbReference>
<dbReference type="InterPro" id="IPR015424">
    <property type="entry name" value="PyrdxlP-dep_Trfase"/>
</dbReference>
<keyword evidence="3" id="KW-0805">Transcription regulation</keyword>
<reference evidence="7 8" key="1">
    <citation type="submission" date="2020-07" db="EMBL/GenBank/DDBJ databases">
        <title>Taxonomic revisions and descriptions of new bacterial species based on genomic comparisons in the high-G+C-content subgroup of the family Alcaligenaceae.</title>
        <authorList>
            <person name="Szabo A."/>
            <person name="Felfoldi T."/>
        </authorList>
    </citation>
    <scope>NUCLEOTIDE SEQUENCE [LARGE SCALE GENOMIC DNA]</scope>
    <source>
        <strain evidence="7 8">LMG 24012</strain>
    </source>
</reference>
<dbReference type="PANTHER" id="PTHR46577">
    <property type="entry name" value="HTH-TYPE TRANSCRIPTIONAL REGULATORY PROTEIN GABR"/>
    <property type="match status" value="1"/>
</dbReference>
<dbReference type="GO" id="GO:0003700">
    <property type="term" value="F:DNA-binding transcription factor activity"/>
    <property type="evidence" value="ECO:0007669"/>
    <property type="project" value="InterPro"/>
</dbReference>
<dbReference type="GO" id="GO:0003677">
    <property type="term" value="F:DNA binding"/>
    <property type="evidence" value="ECO:0007669"/>
    <property type="project" value="UniProtKB-KW"/>
</dbReference>
<evidence type="ECO:0000259" key="6">
    <source>
        <dbReference type="PROSITE" id="PS50949"/>
    </source>
</evidence>
<evidence type="ECO:0000256" key="1">
    <source>
        <dbReference type="ARBA" id="ARBA00005384"/>
    </source>
</evidence>
<evidence type="ECO:0000256" key="4">
    <source>
        <dbReference type="ARBA" id="ARBA00023125"/>
    </source>
</evidence>
<keyword evidence="5" id="KW-0804">Transcription</keyword>
<dbReference type="Proteomes" id="UP000559809">
    <property type="component" value="Unassembled WGS sequence"/>
</dbReference>
<dbReference type="SUPFAM" id="SSF46785">
    <property type="entry name" value="Winged helix' DNA-binding domain"/>
    <property type="match status" value="1"/>
</dbReference>
<dbReference type="AlphaFoldDB" id="A0A853G151"/>
<gene>
    <name evidence="7" type="ORF">H0A72_09875</name>
</gene>
<keyword evidence="4" id="KW-0238">DNA-binding</keyword>
<keyword evidence="2" id="KW-0663">Pyridoxal phosphate</keyword>
<dbReference type="InterPro" id="IPR015421">
    <property type="entry name" value="PyrdxlP-dep_Trfase_major"/>
</dbReference>
<evidence type="ECO:0000256" key="3">
    <source>
        <dbReference type="ARBA" id="ARBA00023015"/>
    </source>
</evidence>
<dbReference type="InterPro" id="IPR000524">
    <property type="entry name" value="Tscrpt_reg_HTH_GntR"/>
</dbReference>
<dbReference type="Gene3D" id="1.10.10.10">
    <property type="entry name" value="Winged helix-like DNA-binding domain superfamily/Winged helix DNA-binding domain"/>
    <property type="match status" value="1"/>
</dbReference>
<evidence type="ECO:0000313" key="8">
    <source>
        <dbReference type="Proteomes" id="UP000559809"/>
    </source>
</evidence>
<dbReference type="PROSITE" id="PS50949">
    <property type="entry name" value="HTH_GNTR"/>
    <property type="match status" value="1"/>
</dbReference>
<comment type="caution">
    <text evidence="7">The sequence shown here is derived from an EMBL/GenBank/DDBJ whole genome shotgun (WGS) entry which is preliminary data.</text>
</comment>
<proteinExistence type="inferred from homology"/>
<dbReference type="SMART" id="SM00345">
    <property type="entry name" value="HTH_GNTR"/>
    <property type="match status" value="1"/>
</dbReference>
<dbReference type="InterPro" id="IPR051446">
    <property type="entry name" value="HTH_trans_reg/aminotransferase"/>
</dbReference>
<evidence type="ECO:0000256" key="2">
    <source>
        <dbReference type="ARBA" id="ARBA00022898"/>
    </source>
</evidence>
<dbReference type="GO" id="GO:0008483">
    <property type="term" value="F:transaminase activity"/>
    <property type="evidence" value="ECO:0007669"/>
    <property type="project" value="UniProtKB-KW"/>
</dbReference>
<dbReference type="PANTHER" id="PTHR46577:SF1">
    <property type="entry name" value="HTH-TYPE TRANSCRIPTIONAL REGULATORY PROTEIN GABR"/>
    <property type="match status" value="1"/>
</dbReference>
<dbReference type="Pfam" id="PF00155">
    <property type="entry name" value="Aminotran_1_2"/>
    <property type="match status" value="1"/>
</dbReference>
<feature type="domain" description="HTH gntR-type" evidence="6">
    <location>
        <begin position="21"/>
        <end position="89"/>
    </location>
</feature>
<organism evidence="7 8">
    <name type="scientific">Parapusillimonas granuli</name>
    <dbReference type="NCBI Taxonomy" id="380911"/>
    <lineage>
        <taxon>Bacteria</taxon>
        <taxon>Pseudomonadati</taxon>
        <taxon>Pseudomonadota</taxon>
        <taxon>Betaproteobacteria</taxon>
        <taxon>Burkholderiales</taxon>
        <taxon>Alcaligenaceae</taxon>
        <taxon>Parapusillimonas</taxon>
    </lineage>
</organism>
<name>A0A853G151_9BURK</name>
<dbReference type="EMBL" id="JACCEM010000004">
    <property type="protein sequence ID" value="NYT49612.1"/>
    <property type="molecule type" value="Genomic_DNA"/>
</dbReference>
<dbReference type="PRINTS" id="PR00035">
    <property type="entry name" value="HTHGNTR"/>
</dbReference>
<dbReference type="SUPFAM" id="SSF53383">
    <property type="entry name" value="PLP-dependent transferases"/>
    <property type="match status" value="1"/>
</dbReference>
<sequence length="190" mass="20417">MARKPRVVDIPSIGALDRSSGRLGRQLAHALREAVRKGDLLPSDPLPSSRVLAQSLDIARGTVIEAFEQLLAEGVLETQHRVGTRVANSLAAPSQGESSRERRAAVAQPLSPSARVVALAQVAPAGYGEPQGVRVLREAVADYVRRSRSVRCSPDQVVITSGIQQALYLCCQILFEDGDGVWVEDPAYRG</sequence>
<keyword evidence="7" id="KW-0808">Transferase</keyword>
<keyword evidence="8" id="KW-1185">Reference proteome</keyword>
<accession>A0A853G151</accession>
<dbReference type="InterPro" id="IPR004839">
    <property type="entry name" value="Aminotransferase_I/II_large"/>
</dbReference>
<dbReference type="GO" id="GO:0030170">
    <property type="term" value="F:pyridoxal phosphate binding"/>
    <property type="evidence" value="ECO:0007669"/>
    <property type="project" value="InterPro"/>
</dbReference>
<evidence type="ECO:0000256" key="5">
    <source>
        <dbReference type="ARBA" id="ARBA00023163"/>
    </source>
</evidence>
<dbReference type="InterPro" id="IPR036388">
    <property type="entry name" value="WH-like_DNA-bd_sf"/>
</dbReference>
<dbReference type="Gene3D" id="3.40.640.10">
    <property type="entry name" value="Type I PLP-dependent aspartate aminotransferase-like (Major domain)"/>
    <property type="match status" value="1"/>
</dbReference>
<comment type="similarity">
    <text evidence="1">In the C-terminal section; belongs to the class-I pyridoxal-phosphate-dependent aminotransferase family.</text>
</comment>
<dbReference type="InterPro" id="IPR036390">
    <property type="entry name" value="WH_DNA-bd_sf"/>
</dbReference>
<evidence type="ECO:0000313" key="7">
    <source>
        <dbReference type="EMBL" id="NYT49612.1"/>
    </source>
</evidence>
<dbReference type="Pfam" id="PF00392">
    <property type="entry name" value="GntR"/>
    <property type="match status" value="1"/>
</dbReference>
<keyword evidence="7" id="KW-0032">Aminotransferase</keyword>